<evidence type="ECO:0000313" key="3">
    <source>
        <dbReference type="Proteomes" id="UP000321749"/>
    </source>
</evidence>
<dbReference type="InterPro" id="IPR036291">
    <property type="entry name" value="NAD(P)-bd_dom_sf"/>
</dbReference>
<organism evidence="2 3">
    <name type="scientific">Agrococcus baldri</name>
    <dbReference type="NCBI Taxonomy" id="153730"/>
    <lineage>
        <taxon>Bacteria</taxon>
        <taxon>Bacillati</taxon>
        <taxon>Actinomycetota</taxon>
        <taxon>Actinomycetes</taxon>
        <taxon>Micrococcales</taxon>
        <taxon>Microbacteriaceae</taxon>
        <taxon>Agrococcus</taxon>
    </lineage>
</organism>
<dbReference type="PANTHER" id="PTHR43162:SF1">
    <property type="entry name" value="PRESTALK A DIFFERENTIATION PROTEIN A"/>
    <property type="match status" value="1"/>
</dbReference>
<dbReference type="Proteomes" id="UP000321749">
    <property type="component" value="Unassembled WGS sequence"/>
</dbReference>
<proteinExistence type="predicted"/>
<dbReference type="SUPFAM" id="SSF51735">
    <property type="entry name" value="NAD(P)-binding Rossmann-fold domains"/>
    <property type="match status" value="1"/>
</dbReference>
<dbReference type="Gene3D" id="3.90.25.10">
    <property type="entry name" value="UDP-galactose 4-epimerase, domain 1"/>
    <property type="match status" value="1"/>
</dbReference>
<dbReference type="InterPro" id="IPR016040">
    <property type="entry name" value="NAD(P)-bd_dom"/>
</dbReference>
<accession>A0AA87RJG7</accession>
<name>A0AA87RJG7_9MICO</name>
<gene>
    <name evidence="2" type="ORF">ABA31_26770</name>
</gene>
<protein>
    <submittedName>
        <fullName evidence="2">NAD(P)-dependent oxidoreductase</fullName>
    </submittedName>
</protein>
<evidence type="ECO:0000313" key="2">
    <source>
        <dbReference type="EMBL" id="GEK81326.1"/>
    </source>
</evidence>
<dbReference type="Pfam" id="PF13460">
    <property type="entry name" value="NAD_binding_10"/>
    <property type="match status" value="1"/>
</dbReference>
<dbReference type="EMBL" id="BJUU01000024">
    <property type="protein sequence ID" value="GEK81326.1"/>
    <property type="molecule type" value="Genomic_DNA"/>
</dbReference>
<feature type="domain" description="NAD(P)-binding" evidence="1">
    <location>
        <begin position="11"/>
        <end position="184"/>
    </location>
</feature>
<dbReference type="RefSeq" id="WP_146796669.1">
    <property type="nucleotide sequence ID" value="NZ_BJUU01000024.1"/>
</dbReference>
<comment type="caution">
    <text evidence="2">The sequence shown here is derived from an EMBL/GenBank/DDBJ whole genome shotgun (WGS) entry which is preliminary data.</text>
</comment>
<sequence>MTDAPALAITGATGAVGRLTAEELARGGTELRLLARSPGRAPQLPGAVVVQSSYGDGAQARAALEGVSTLLMVSAGEEEDWPQQQLGFVAAAADAGVEHIVYTSFQGASPEATFTYARDHFDTEEAIRASGMAWTLLRDSFYLDFVTLLPGADGALRGPAGEGRVAAVAKLDVARSAAAVLRDPAAHAGRAYEITGPEALSFADFAAALTASTGRTIRYVDEPMDEARRWREATGAPEWQLQGWLTTFAAIARGEHAHVSDDVELLTGRTPLSLRQLLLG</sequence>
<dbReference type="PANTHER" id="PTHR43162">
    <property type="match status" value="1"/>
</dbReference>
<dbReference type="AlphaFoldDB" id="A0AA87RJG7"/>
<dbReference type="Gene3D" id="3.40.50.720">
    <property type="entry name" value="NAD(P)-binding Rossmann-like Domain"/>
    <property type="match status" value="1"/>
</dbReference>
<dbReference type="InterPro" id="IPR051604">
    <property type="entry name" value="Ergot_Alk_Oxidoreductase"/>
</dbReference>
<evidence type="ECO:0000259" key="1">
    <source>
        <dbReference type="Pfam" id="PF13460"/>
    </source>
</evidence>
<reference evidence="2 3" key="1">
    <citation type="submission" date="2019-07" db="EMBL/GenBank/DDBJ databases">
        <title>Whole genome shotgun sequence of Agrococcus baldri NBRC 103055.</title>
        <authorList>
            <person name="Hosoyama A."/>
            <person name="Uohara A."/>
            <person name="Ohji S."/>
            <person name="Ichikawa N."/>
        </authorList>
    </citation>
    <scope>NUCLEOTIDE SEQUENCE [LARGE SCALE GENOMIC DNA]</scope>
    <source>
        <strain evidence="2 3">NBRC 103055</strain>
    </source>
</reference>
<keyword evidence="3" id="KW-1185">Reference proteome</keyword>
<dbReference type="CDD" id="cd05269">
    <property type="entry name" value="TMR_SDR_a"/>
    <property type="match status" value="1"/>
</dbReference>